<evidence type="ECO:0000256" key="4">
    <source>
        <dbReference type="ARBA" id="ARBA00023163"/>
    </source>
</evidence>
<sequence length="295" mass="32439">MNELNSRRLEIDALRALSAIRQHGGITRAAVALGLSQSAVSHKIKRLELSLDCELLGRKSGGPMFTAAGKDLLDYGGRILGLHDEALLSLSKIPLAGRLALGLTEDTACTDLARILGRFRRLHPNVSVRTKVRMSLVLRAMLERGELDAAIVQVFSHDVRPTDVVLFREDLHWVKHPDLALQQDGPIPFLSFDDECFYRQWALDIGQDDAVLETIFECSSAAGIVSAVNAVMGVALLSDRHIRGEMHVFIGRLPPPPALAYVVRRARKSRNPALDSLVGEIERDIGRHGSLALVR</sequence>
<keyword evidence="3 6" id="KW-0238">DNA-binding</keyword>
<evidence type="ECO:0000256" key="2">
    <source>
        <dbReference type="ARBA" id="ARBA00023015"/>
    </source>
</evidence>
<dbReference type="InterPro" id="IPR036388">
    <property type="entry name" value="WH-like_DNA-bd_sf"/>
</dbReference>
<feature type="domain" description="HTH lysR-type" evidence="5">
    <location>
        <begin position="9"/>
        <end position="66"/>
    </location>
</feature>
<dbReference type="Pfam" id="PF03466">
    <property type="entry name" value="LysR_substrate"/>
    <property type="match status" value="1"/>
</dbReference>
<dbReference type="GO" id="GO:0003677">
    <property type="term" value="F:DNA binding"/>
    <property type="evidence" value="ECO:0007669"/>
    <property type="project" value="UniProtKB-KW"/>
</dbReference>
<accession>A0A7W8UD26</accession>
<dbReference type="Gene3D" id="1.10.10.10">
    <property type="entry name" value="Winged helix-like DNA-binding domain superfamily/Winged helix DNA-binding domain"/>
    <property type="match status" value="1"/>
</dbReference>
<name>A0A7W8UD26_9HYPH</name>
<gene>
    <name evidence="6" type="ORF">GGD55_002579</name>
</gene>
<dbReference type="AlphaFoldDB" id="A0A7W8UD26"/>
<dbReference type="PROSITE" id="PS50931">
    <property type="entry name" value="HTH_LYSR"/>
    <property type="match status" value="1"/>
</dbReference>
<evidence type="ECO:0000313" key="7">
    <source>
        <dbReference type="Proteomes" id="UP000585507"/>
    </source>
</evidence>
<comment type="similarity">
    <text evidence="1">Belongs to the LysR transcriptional regulatory family.</text>
</comment>
<dbReference type="Gene3D" id="3.40.190.10">
    <property type="entry name" value="Periplasmic binding protein-like II"/>
    <property type="match status" value="2"/>
</dbReference>
<proteinExistence type="inferred from homology"/>
<dbReference type="Proteomes" id="UP000585507">
    <property type="component" value="Unassembled WGS sequence"/>
</dbReference>
<comment type="caution">
    <text evidence="6">The sequence shown here is derived from an EMBL/GenBank/DDBJ whole genome shotgun (WGS) entry which is preliminary data.</text>
</comment>
<dbReference type="PANTHER" id="PTHR30579">
    <property type="entry name" value="TRANSCRIPTIONAL REGULATOR"/>
    <property type="match status" value="1"/>
</dbReference>
<dbReference type="InterPro" id="IPR050176">
    <property type="entry name" value="LTTR"/>
</dbReference>
<evidence type="ECO:0000259" key="5">
    <source>
        <dbReference type="PROSITE" id="PS50931"/>
    </source>
</evidence>
<dbReference type="InterPro" id="IPR005119">
    <property type="entry name" value="LysR_subst-bd"/>
</dbReference>
<dbReference type="Pfam" id="PF00126">
    <property type="entry name" value="HTH_1"/>
    <property type="match status" value="1"/>
</dbReference>
<evidence type="ECO:0000256" key="1">
    <source>
        <dbReference type="ARBA" id="ARBA00009437"/>
    </source>
</evidence>
<reference evidence="6 7" key="1">
    <citation type="submission" date="2020-08" db="EMBL/GenBank/DDBJ databases">
        <title>Genomic Encyclopedia of Type Strains, Phase IV (KMG-V): Genome sequencing to study the core and pangenomes of soil and plant-associated prokaryotes.</title>
        <authorList>
            <person name="Whitman W."/>
        </authorList>
    </citation>
    <scope>NUCLEOTIDE SEQUENCE [LARGE SCALE GENOMIC DNA]</scope>
    <source>
        <strain evidence="6 7">SEMIA 4084</strain>
    </source>
</reference>
<keyword evidence="4" id="KW-0804">Transcription</keyword>
<dbReference type="SUPFAM" id="SSF46785">
    <property type="entry name" value="Winged helix' DNA-binding domain"/>
    <property type="match status" value="1"/>
</dbReference>
<dbReference type="InterPro" id="IPR036390">
    <property type="entry name" value="WH_DNA-bd_sf"/>
</dbReference>
<dbReference type="GO" id="GO:0003700">
    <property type="term" value="F:DNA-binding transcription factor activity"/>
    <property type="evidence" value="ECO:0007669"/>
    <property type="project" value="InterPro"/>
</dbReference>
<dbReference type="EMBL" id="JACHBK010000005">
    <property type="protein sequence ID" value="MBB5535875.1"/>
    <property type="molecule type" value="Genomic_DNA"/>
</dbReference>
<keyword evidence="2" id="KW-0805">Transcription regulation</keyword>
<dbReference type="RefSeq" id="WP_026203199.1">
    <property type="nucleotide sequence ID" value="NZ_JACHBK010000005.1"/>
</dbReference>
<organism evidence="6 7">
    <name type="scientific">Rhizobium giardinii</name>
    <dbReference type="NCBI Taxonomy" id="56731"/>
    <lineage>
        <taxon>Bacteria</taxon>
        <taxon>Pseudomonadati</taxon>
        <taxon>Pseudomonadota</taxon>
        <taxon>Alphaproteobacteria</taxon>
        <taxon>Hyphomicrobiales</taxon>
        <taxon>Rhizobiaceae</taxon>
        <taxon>Rhizobium/Agrobacterium group</taxon>
        <taxon>Rhizobium</taxon>
    </lineage>
</organism>
<evidence type="ECO:0000313" key="6">
    <source>
        <dbReference type="EMBL" id="MBB5535875.1"/>
    </source>
</evidence>
<evidence type="ECO:0000256" key="3">
    <source>
        <dbReference type="ARBA" id="ARBA00023125"/>
    </source>
</evidence>
<keyword evidence="7" id="KW-1185">Reference proteome</keyword>
<dbReference type="PANTHER" id="PTHR30579:SF7">
    <property type="entry name" value="HTH-TYPE TRANSCRIPTIONAL REGULATOR LRHA-RELATED"/>
    <property type="match status" value="1"/>
</dbReference>
<protein>
    <submittedName>
        <fullName evidence="6">DNA-binding transcriptional LysR family regulator</fullName>
    </submittedName>
</protein>
<dbReference type="SUPFAM" id="SSF53850">
    <property type="entry name" value="Periplasmic binding protein-like II"/>
    <property type="match status" value="1"/>
</dbReference>
<dbReference type="InterPro" id="IPR000847">
    <property type="entry name" value="LysR_HTH_N"/>
</dbReference>
<dbReference type="PRINTS" id="PR00039">
    <property type="entry name" value="HTHLYSR"/>
</dbReference>